<dbReference type="Proteomes" id="UP000076394">
    <property type="component" value="Chromosome"/>
</dbReference>
<protein>
    <submittedName>
        <fullName evidence="2">Putative membrane protein</fullName>
    </submittedName>
</protein>
<gene>
    <name evidence="4" type="ORF">C1G87_0690</name>
    <name evidence="3" type="ORF">CVH13_01560</name>
    <name evidence="2" type="ORF">Dm11a5_0657</name>
</gene>
<evidence type="ECO:0000256" key="1">
    <source>
        <dbReference type="SAM" id="Phobius"/>
    </source>
</evidence>
<dbReference type="Pfam" id="PF09945">
    <property type="entry name" value="DUF2177"/>
    <property type="match status" value="1"/>
</dbReference>
<reference evidence="2 5" key="1">
    <citation type="submission" date="2015-03" db="EMBL/GenBank/DDBJ databases">
        <title>Genomic characterization of Dehalococcoides mccartyi strain 11a5, an unusal plasmid-containing chloroethene dechlorinator.</title>
        <authorList>
            <person name="Zhao S."/>
            <person name="Ding C."/>
            <person name="He J."/>
        </authorList>
    </citation>
    <scope>NUCLEOTIDE SEQUENCE [LARGE SCALE GENOMIC DNA]</scope>
    <source>
        <strain evidence="2 5">11a5</strain>
    </source>
</reference>
<reference evidence="3 6" key="2">
    <citation type="journal article" date="2017" name="FEMS Microbiol. Ecol.">
        <title>Reconstructed genomes of novel Dehalococcoides mccartyi strains from 1,2,3,4-tetrachlorodibenzo-p-dioxin-dechlorinating enrichment cultures reveal divergent reductive dehalogenase gene profiles.</title>
        <authorList>
            <person name="Dam H.T."/>
            <person name="Vollmers J."/>
            <person name="Kaster A.K."/>
            <person name="Haggblom M.M."/>
        </authorList>
    </citation>
    <scope>NUCLEOTIDE SEQUENCE [LARGE SCALE GENOMIC DNA]</scope>
    <source>
        <strain evidence="3 6">H1-3-2.001</strain>
    </source>
</reference>
<dbReference type="Proteomes" id="UP000233649">
    <property type="component" value="Unassembled WGS sequence"/>
</dbReference>
<keyword evidence="1" id="KW-0472">Membrane</keyword>
<feature type="transmembrane region" description="Helical" evidence="1">
    <location>
        <begin position="5"/>
        <end position="26"/>
    </location>
</feature>
<evidence type="ECO:0000313" key="4">
    <source>
        <dbReference type="EMBL" id="RAL69640.1"/>
    </source>
</evidence>
<dbReference type="EMBL" id="QGLC01000009">
    <property type="protein sequence ID" value="RAL69640.1"/>
    <property type="molecule type" value="Genomic_DNA"/>
</dbReference>
<dbReference type="EMBL" id="PHFD01000353">
    <property type="protein sequence ID" value="PKH45312.1"/>
    <property type="molecule type" value="Genomic_DNA"/>
</dbReference>
<keyword evidence="1" id="KW-0812">Transmembrane</keyword>
<evidence type="ECO:0000313" key="2">
    <source>
        <dbReference type="EMBL" id="AMU86483.1"/>
    </source>
</evidence>
<dbReference type="AlphaFoldDB" id="A0A142V9H2"/>
<dbReference type="OrthoDB" id="166547at2"/>
<proteinExistence type="predicted"/>
<feature type="transmembrane region" description="Helical" evidence="1">
    <location>
        <begin position="49"/>
        <end position="68"/>
    </location>
</feature>
<dbReference type="RefSeq" id="WP_011309247.1">
    <property type="nucleotide sequence ID" value="NZ_AP024514.1"/>
</dbReference>
<dbReference type="InterPro" id="IPR018687">
    <property type="entry name" value="DUF2177_membr"/>
</dbReference>
<organism evidence="2 5">
    <name type="scientific">Dehalococcoides mccartyi</name>
    <dbReference type="NCBI Taxonomy" id="61435"/>
    <lineage>
        <taxon>Bacteria</taxon>
        <taxon>Bacillati</taxon>
        <taxon>Chloroflexota</taxon>
        <taxon>Dehalococcoidia</taxon>
        <taxon>Dehalococcoidales</taxon>
        <taxon>Dehalococcoidaceae</taxon>
        <taxon>Dehalococcoides</taxon>
    </lineage>
</organism>
<dbReference type="OMA" id="WPWVVFY"/>
<evidence type="ECO:0000313" key="6">
    <source>
        <dbReference type="Proteomes" id="UP000233649"/>
    </source>
</evidence>
<evidence type="ECO:0000313" key="7">
    <source>
        <dbReference type="Proteomes" id="UP000249146"/>
    </source>
</evidence>
<dbReference type="PATRIC" id="fig|61435.6.peg.1334"/>
<name>A0A142V9H2_9CHLR</name>
<accession>A0A142V9H2</accession>
<reference evidence="4 7" key="3">
    <citation type="submission" date="2018-05" db="EMBL/GenBank/DDBJ databases">
        <title>Draft genome sequences of Dehalococcoides mccartyi strains RC and KS.</title>
        <authorList>
            <person name="Higgins S.A."/>
            <person name="Padilla-Crespo E."/>
            <person name="Loeffler F.E."/>
        </authorList>
    </citation>
    <scope>NUCLEOTIDE SEQUENCE [LARGE SCALE GENOMIC DNA]</scope>
    <source>
        <strain evidence="4 7">RC</strain>
    </source>
</reference>
<feature type="transmembrane region" description="Helical" evidence="1">
    <location>
        <begin position="75"/>
        <end position="93"/>
    </location>
</feature>
<evidence type="ECO:0000313" key="3">
    <source>
        <dbReference type="EMBL" id="PKH45312.1"/>
    </source>
</evidence>
<evidence type="ECO:0000313" key="5">
    <source>
        <dbReference type="Proteomes" id="UP000076394"/>
    </source>
</evidence>
<sequence>MSGLLVYLIVLVLVFVLDLIWIGLIAKKFYVTELSPIARWSGGGMSPDWPSAILVYLLISLGIVAMALPLAEDNIFAALAYGGLFGFITYGIHDLTNYSTLNSFSLKMALVDIGWGTFLGAAAGLTGGILYSL</sequence>
<feature type="transmembrane region" description="Helical" evidence="1">
    <location>
        <begin position="113"/>
        <end position="131"/>
    </location>
</feature>
<dbReference type="Proteomes" id="UP000249146">
    <property type="component" value="Unassembled WGS sequence"/>
</dbReference>
<keyword evidence="1" id="KW-1133">Transmembrane helix</keyword>
<dbReference type="EMBL" id="CP011127">
    <property type="protein sequence ID" value="AMU86483.1"/>
    <property type="molecule type" value="Genomic_DNA"/>
</dbReference>